<dbReference type="PANTHER" id="PTHR46797:SF1">
    <property type="entry name" value="METHYLPHOSPHONATE SYNTHASE"/>
    <property type="match status" value="1"/>
</dbReference>
<keyword evidence="1" id="KW-0238">DNA-binding</keyword>
<keyword evidence="4" id="KW-1185">Reference proteome</keyword>
<dbReference type="SUPFAM" id="SSF47413">
    <property type="entry name" value="lambda repressor-like DNA-binding domains"/>
    <property type="match status" value="1"/>
</dbReference>
<dbReference type="InterPro" id="IPR001387">
    <property type="entry name" value="Cro/C1-type_HTH"/>
</dbReference>
<evidence type="ECO:0000313" key="4">
    <source>
        <dbReference type="Proteomes" id="UP001158050"/>
    </source>
</evidence>
<protein>
    <submittedName>
        <fullName evidence="3">Helix-turn-helix</fullName>
    </submittedName>
</protein>
<organism evidence="3 4">
    <name type="scientific">Epilithonimonas pallida</name>
    <dbReference type="NCBI Taxonomy" id="373671"/>
    <lineage>
        <taxon>Bacteria</taxon>
        <taxon>Pseudomonadati</taxon>
        <taxon>Bacteroidota</taxon>
        <taxon>Flavobacteriia</taxon>
        <taxon>Flavobacteriales</taxon>
        <taxon>Weeksellaceae</taxon>
        <taxon>Chryseobacterium group</taxon>
        <taxon>Epilithonimonas</taxon>
    </lineage>
</organism>
<evidence type="ECO:0000256" key="1">
    <source>
        <dbReference type="ARBA" id="ARBA00023125"/>
    </source>
</evidence>
<accession>A0ABY1QXA5</accession>
<dbReference type="Proteomes" id="UP001158050">
    <property type="component" value="Unassembled WGS sequence"/>
</dbReference>
<proteinExistence type="predicted"/>
<gene>
    <name evidence="3" type="ORF">SAMN05421679_10122</name>
</gene>
<dbReference type="RefSeq" id="WP_283414983.1">
    <property type="nucleotide sequence ID" value="NZ_FXUO01000001.1"/>
</dbReference>
<dbReference type="Pfam" id="PF01381">
    <property type="entry name" value="HTH_3"/>
    <property type="match status" value="1"/>
</dbReference>
<evidence type="ECO:0000259" key="2">
    <source>
        <dbReference type="PROSITE" id="PS50943"/>
    </source>
</evidence>
<feature type="domain" description="HTH cro/C1-type" evidence="2">
    <location>
        <begin position="15"/>
        <end position="69"/>
    </location>
</feature>
<dbReference type="CDD" id="cd00093">
    <property type="entry name" value="HTH_XRE"/>
    <property type="match status" value="1"/>
</dbReference>
<dbReference type="EMBL" id="FXUO01000001">
    <property type="protein sequence ID" value="SMP85856.1"/>
    <property type="molecule type" value="Genomic_DNA"/>
</dbReference>
<evidence type="ECO:0000313" key="3">
    <source>
        <dbReference type="EMBL" id="SMP85856.1"/>
    </source>
</evidence>
<dbReference type="InterPro" id="IPR010982">
    <property type="entry name" value="Lambda_DNA-bd_dom_sf"/>
</dbReference>
<dbReference type="PROSITE" id="PS50943">
    <property type="entry name" value="HTH_CROC1"/>
    <property type="match status" value="1"/>
</dbReference>
<comment type="caution">
    <text evidence="3">The sequence shown here is derived from an EMBL/GenBank/DDBJ whole genome shotgun (WGS) entry which is preliminary data.</text>
</comment>
<dbReference type="Gene3D" id="1.10.260.40">
    <property type="entry name" value="lambda repressor-like DNA-binding domains"/>
    <property type="match status" value="1"/>
</dbReference>
<sequence>MDITADLTVHLGKRIMEVRKHKNFSQEKLGLLTGIDKADISKYESGKINLTLKTLLRFAVALQVHPKELFNFEFDITKYKIDE</sequence>
<dbReference type="InterPro" id="IPR050807">
    <property type="entry name" value="TransReg_Diox_bact_type"/>
</dbReference>
<dbReference type="PANTHER" id="PTHR46797">
    <property type="entry name" value="HTH-TYPE TRANSCRIPTIONAL REGULATOR"/>
    <property type="match status" value="1"/>
</dbReference>
<name>A0ABY1QXA5_9FLAO</name>
<dbReference type="SMART" id="SM00530">
    <property type="entry name" value="HTH_XRE"/>
    <property type="match status" value="1"/>
</dbReference>
<reference evidence="3 4" key="1">
    <citation type="submission" date="2017-05" db="EMBL/GenBank/DDBJ databases">
        <authorList>
            <person name="Varghese N."/>
            <person name="Submissions S."/>
        </authorList>
    </citation>
    <scope>NUCLEOTIDE SEQUENCE [LARGE SCALE GENOMIC DNA]</scope>
    <source>
        <strain evidence="3 4">DSM 18015</strain>
    </source>
</reference>